<keyword evidence="1" id="KW-0732">Signal</keyword>
<evidence type="ECO:0000256" key="1">
    <source>
        <dbReference type="SAM" id="SignalP"/>
    </source>
</evidence>
<name>A0ABD1Z058_9MARC</name>
<accession>A0ABD1Z058</accession>
<sequence length="94" mass="10750">MFKKSFIRHAWLTSLTILLSSFKFRAQRVLQISTLAAVRVQITIYSFRLEVCADCADNVLDVSVSWAWSFRELGGGDNLIYVIYISSILKILCK</sequence>
<reference evidence="2 3" key="1">
    <citation type="submission" date="2024-09" db="EMBL/GenBank/DDBJ databases">
        <title>Chromosome-scale assembly of Riccia fluitans.</title>
        <authorList>
            <person name="Paukszto L."/>
            <person name="Sawicki J."/>
            <person name="Karawczyk K."/>
            <person name="Piernik-Szablinska J."/>
            <person name="Szczecinska M."/>
            <person name="Mazdziarz M."/>
        </authorList>
    </citation>
    <scope>NUCLEOTIDE SEQUENCE [LARGE SCALE GENOMIC DNA]</scope>
    <source>
        <strain evidence="2">Rf_01</strain>
        <tissue evidence="2">Aerial parts of the thallus</tissue>
    </source>
</reference>
<protein>
    <recommendedName>
        <fullName evidence="4">Secreted protein</fullName>
    </recommendedName>
</protein>
<proteinExistence type="predicted"/>
<keyword evidence="3" id="KW-1185">Reference proteome</keyword>
<gene>
    <name evidence="2" type="ORF">R1flu_007822</name>
</gene>
<evidence type="ECO:0008006" key="4">
    <source>
        <dbReference type="Google" id="ProtNLM"/>
    </source>
</evidence>
<comment type="caution">
    <text evidence="2">The sequence shown here is derived from an EMBL/GenBank/DDBJ whole genome shotgun (WGS) entry which is preliminary data.</text>
</comment>
<feature type="chain" id="PRO_5044860750" description="Secreted protein" evidence="1">
    <location>
        <begin position="27"/>
        <end position="94"/>
    </location>
</feature>
<evidence type="ECO:0000313" key="3">
    <source>
        <dbReference type="Proteomes" id="UP001605036"/>
    </source>
</evidence>
<organism evidence="2 3">
    <name type="scientific">Riccia fluitans</name>
    <dbReference type="NCBI Taxonomy" id="41844"/>
    <lineage>
        <taxon>Eukaryota</taxon>
        <taxon>Viridiplantae</taxon>
        <taxon>Streptophyta</taxon>
        <taxon>Embryophyta</taxon>
        <taxon>Marchantiophyta</taxon>
        <taxon>Marchantiopsida</taxon>
        <taxon>Marchantiidae</taxon>
        <taxon>Marchantiales</taxon>
        <taxon>Ricciaceae</taxon>
        <taxon>Riccia</taxon>
    </lineage>
</organism>
<dbReference type="Proteomes" id="UP001605036">
    <property type="component" value="Unassembled WGS sequence"/>
</dbReference>
<feature type="signal peptide" evidence="1">
    <location>
        <begin position="1"/>
        <end position="26"/>
    </location>
</feature>
<dbReference type="EMBL" id="JBHFFA010000003">
    <property type="protein sequence ID" value="KAL2636343.1"/>
    <property type="molecule type" value="Genomic_DNA"/>
</dbReference>
<evidence type="ECO:0000313" key="2">
    <source>
        <dbReference type="EMBL" id="KAL2636343.1"/>
    </source>
</evidence>
<dbReference type="AlphaFoldDB" id="A0ABD1Z058"/>